<feature type="repeat" description="WD" evidence="3">
    <location>
        <begin position="259"/>
        <end position="300"/>
    </location>
</feature>
<reference evidence="4" key="2">
    <citation type="submission" date="2023-05" db="EMBL/GenBank/DDBJ databases">
        <authorList>
            <person name="Schelkunov M.I."/>
        </authorList>
    </citation>
    <scope>NUCLEOTIDE SEQUENCE</scope>
    <source>
        <strain evidence="4">Hsosn_3</strain>
        <tissue evidence="4">Leaf</tissue>
    </source>
</reference>
<dbReference type="EMBL" id="JAUIZM010000003">
    <property type="protein sequence ID" value="KAK1392191.1"/>
    <property type="molecule type" value="Genomic_DNA"/>
</dbReference>
<dbReference type="AlphaFoldDB" id="A0AAD8N121"/>
<dbReference type="InterPro" id="IPR040324">
    <property type="entry name" value="WDR44/Dgr2"/>
</dbReference>
<gene>
    <name evidence="4" type="ORF">POM88_011247</name>
</gene>
<dbReference type="InterPro" id="IPR015943">
    <property type="entry name" value="WD40/YVTN_repeat-like_dom_sf"/>
</dbReference>
<accession>A0AAD8N121</accession>
<reference evidence="4" key="1">
    <citation type="submission" date="2023-02" db="EMBL/GenBank/DDBJ databases">
        <title>Genome of toxic invasive species Heracleum sosnowskyi carries increased number of genes despite the absence of recent whole-genome duplications.</title>
        <authorList>
            <person name="Schelkunov M."/>
            <person name="Shtratnikova V."/>
            <person name="Makarenko M."/>
            <person name="Klepikova A."/>
            <person name="Omelchenko D."/>
            <person name="Novikova G."/>
            <person name="Obukhova E."/>
            <person name="Bogdanov V."/>
            <person name="Penin A."/>
            <person name="Logacheva M."/>
        </authorList>
    </citation>
    <scope>NUCLEOTIDE SEQUENCE</scope>
    <source>
        <strain evidence="4">Hsosn_3</strain>
        <tissue evidence="4">Leaf</tissue>
    </source>
</reference>
<name>A0AAD8N121_9APIA</name>
<keyword evidence="2" id="KW-0677">Repeat</keyword>
<dbReference type="PROSITE" id="PS50294">
    <property type="entry name" value="WD_REPEATS_REGION"/>
    <property type="match status" value="3"/>
</dbReference>
<dbReference type="InterPro" id="IPR020472">
    <property type="entry name" value="WD40_PAC1"/>
</dbReference>
<feature type="repeat" description="WD" evidence="3">
    <location>
        <begin position="363"/>
        <end position="403"/>
    </location>
</feature>
<dbReference type="PANTHER" id="PTHR14221:SF57">
    <property type="entry name" value="TRANSDUCIN_WD40 REPEAT-LIKE SUPERFAMILY PROTEIN"/>
    <property type="match status" value="1"/>
</dbReference>
<dbReference type="SUPFAM" id="SSF50978">
    <property type="entry name" value="WD40 repeat-like"/>
    <property type="match status" value="1"/>
</dbReference>
<feature type="repeat" description="WD" evidence="3">
    <location>
        <begin position="547"/>
        <end position="579"/>
    </location>
</feature>
<proteinExistence type="predicted"/>
<dbReference type="PANTHER" id="PTHR14221">
    <property type="entry name" value="WD REPEAT DOMAIN 44"/>
    <property type="match status" value="1"/>
</dbReference>
<evidence type="ECO:0000256" key="1">
    <source>
        <dbReference type="ARBA" id="ARBA00022574"/>
    </source>
</evidence>
<feature type="repeat" description="WD" evidence="3">
    <location>
        <begin position="403"/>
        <end position="435"/>
    </location>
</feature>
<evidence type="ECO:0000256" key="2">
    <source>
        <dbReference type="ARBA" id="ARBA00022737"/>
    </source>
</evidence>
<dbReference type="PRINTS" id="PR00320">
    <property type="entry name" value="GPROTEINBRPT"/>
</dbReference>
<keyword evidence="1 3" id="KW-0853">WD repeat</keyword>
<dbReference type="InterPro" id="IPR001680">
    <property type="entry name" value="WD40_rpt"/>
</dbReference>
<dbReference type="PROSITE" id="PS50082">
    <property type="entry name" value="WD_REPEATS_2"/>
    <property type="match status" value="4"/>
</dbReference>
<evidence type="ECO:0000256" key="3">
    <source>
        <dbReference type="PROSITE-ProRule" id="PRU00221"/>
    </source>
</evidence>
<evidence type="ECO:0000313" key="5">
    <source>
        <dbReference type="Proteomes" id="UP001237642"/>
    </source>
</evidence>
<evidence type="ECO:0000313" key="4">
    <source>
        <dbReference type="EMBL" id="KAK1392191.1"/>
    </source>
</evidence>
<comment type="caution">
    <text evidence="4">The sequence shown here is derived from an EMBL/GenBank/DDBJ whole genome shotgun (WGS) entry which is preliminary data.</text>
</comment>
<protein>
    <submittedName>
        <fullName evidence="4">WD repeat-containing protein 44</fullName>
    </submittedName>
</protein>
<keyword evidence="5" id="KW-1185">Reference proteome</keyword>
<dbReference type="Proteomes" id="UP001237642">
    <property type="component" value="Unassembled WGS sequence"/>
</dbReference>
<dbReference type="Pfam" id="PF00400">
    <property type="entry name" value="WD40"/>
    <property type="match status" value="4"/>
</dbReference>
<organism evidence="4 5">
    <name type="scientific">Heracleum sosnowskyi</name>
    <dbReference type="NCBI Taxonomy" id="360622"/>
    <lineage>
        <taxon>Eukaryota</taxon>
        <taxon>Viridiplantae</taxon>
        <taxon>Streptophyta</taxon>
        <taxon>Embryophyta</taxon>
        <taxon>Tracheophyta</taxon>
        <taxon>Spermatophyta</taxon>
        <taxon>Magnoliopsida</taxon>
        <taxon>eudicotyledons</taxon>
        <taxon>Gunneridae</taxon>
        <taxon>Pentapetalae</taxon>
        <taxon>asterids</taxon>
        <taxon>campanulids</taxon>
        <taxon>Apiales</taxon>
        <taxon>Apiaceae</taxon>
        <taxon>Apioideae</taxon>
        <taxon>apioid superclade</taxon>
        <taxon>Tordylieae</taxon>
        <taxon>Tordyliinae</taxon>
        <taxon>Heracleum</taxon>
    </lineage>
</organism>
<dbReference type="Gene3D" id="2.130.10.10">
    <property type="entry name" value="YVTN repeat-like/Quinoprotein amine dehydrogenase"/>
    <property type="match status" value="2"/>
</dbReference>
<dbReference type="InterPro" id="IPR036322">
    <property type="entry name" value="WD40_repeat_dom_sf"/>
</dbReference>
<sequence length="714" mass="79462">MGSFRDEGNESPYFDAKDEIASSLSDSGSDICESSHNSEVGASSSHQYDVWVKGPLSVRKRRCAFSRLMGLSLDGMESCSDTVDGGCLRRQGSAAVLRNEFFEDEVSSSRSFVTTLSHDDLDLSRELSLKENFMYRAANGTDSLGHEQLIPIGNRVPSPPVNSVQQRLKQKIRESLVEQHTQQKAEVAENIMKTGNRVKSRWVSRFRSFSCMANRKETAESLLQNSPNSILRKRVQRVKVHHSKKHLKELSALFVGQDIQAHAGSILTMKFSPDGQYLASAGEDGIVRVWQIVEDERSNEVDIPDIDPSCIYFTVNHLSELNPLTAEQEKISRLKRLRKTADSACIIFPPVVFRISEKPLHEFGGHTGEILDLSWSKNNHLISSSVDKTVHLWKVGYDQCLKAFPHSNYVTCVQFNPVDDNQFISGSIDGKVRIWAIDGCQIVDWTDVRDLVTAVSYRPDGQGGIIGNVSGSCRFFSVTDDRFQLEAQMSLNSKKKPNSKRITGFQYFDQDPSKVMVTSADSQVKILQGMNIIGKFRGMKKGANQLSASFTSDGRHIVSACDDSNVYLWDSSNKEKPSASKPKTSRSFEYFSNDASVAIPWSGLGPGISKNECKLQIVDECLTSRFSFSPSACFSMGQGFFVEPIPKASATWPEEKLPASPRAIPSALFKTQYNFLKKSCQSSSKTHAWGLVLVTAGWDGRIRSFHNYGLPVTL</sequence>
<dbReference type="SMART" id="SM00320">
    <property type="entry name" value="WD40"/>
    <property type="match status" value="6"/>
</dbReference>